<sequence>MEFQQLEQQYRNFYAPRFEIRIEGEDLLRQGMVIAGISVEHSLEEAGYFSFTIDDAFDHVRQDLRSVESLFSFGRKIEIKFGYADAMKVMLIGHVTAISVDFGESGTPQMTVSGYDTTYAMMKGNEARSWDNIKHSDIASAIASDYGLQADCEATPVTHPKLTKQEGQSDYQFLKSLAEQNYYDLYIAGDKLMFKTPAIKAEPILTLEWRKSLLSFRPDVNLTGQVSEVEVRGWDPKEKKEIIGTARSGDEQLADDGKGRKSGSAYMKQLHRGKVVETVRRPVFSQAEADRIARSMLNKRAEQFVTGRAEAIGIPDLLPGSRIALQGLGRMFSTVYYIEETGHSMDASGYRTTIKVKGNMI</sequence>
<evidence type="ECO:0000313" key="2">
    <source>
        <dbReference type="Proteomes" id="UP000005387"/>
    </source>
</evidence>
<reference evidence="1 2" key="1">
    <citation type="submission" date="2010-07" db="EMBL/GenBank/DDBJ databases">
        <title>The draft genome of Paenibacillus curdlanolyticus YK9.</title>
        <authorList>
            <consortium name="US DOE Joint Genome Institute (JGI-PGF)"/>
            <person name="Lucas S."/>
            <person name="Copeland A."/>
            <person name="Lapidus A."/>
            <person name="Cheng J.-F."/>
            <person name="Bruce D."/>
            <person name="Goodwin L."/>
            <person name="Pitluck S."/>
            <person name="Land M.L."/>
            <person name="Hauser L."/>
            <person name="Chang Y.-J."/>
            <person name="Jeffries C."/>
            <person name="Anderson I.J."/>
            <person name="Johnson E."/>
            <person name="Loganathan U."/>
            <person name="Mulhopadhyay B."/>
            <person name="Kyrpides N."/>
            <person name="Woyke T.J."/>
        </authorList>
    </citation>
    <scope>NUCLEOTIDE SEQUENCE [LARGE SCALE GENOMIC DNA]</scope>
    <source>
        <strain evidence="1 2">YK9</strain>
    </source>
</reference>
<dbReference type="Proteomes" id="UP000005387">
    <property type="component" value="Unassembled WGS sequence"/>
</dbReference>
<dbReference type="RefSeq" id="WP_006037782.1">
    <property type="nucleotide sequence ID" value="NZ_AEDD01000004.1"/>
</dbReference>
<dbReference type="STRING" id="717606.PaecuDRAFT_1771"/>
<proteinExistence type="predicted"/>
<evidence type="ECO:0000313" key="1">
    <source>
        <dbReference type="EMBL" id="EFM11325.1"/>
    </source>
</evidence>
<evidence type="ECO:0008006" key="3">
    <source>
        <dbReference type="Google" id="ProtNLM"/>
    </source>
</evidence>
<dbReference type="eggNOG" id="COG3500">
    <property type="taxonomic scope" value="Bacteria"/>
</dbReference>
<accession>E0I820</accession>
<protein>
    <recommendedName>
        <fullName evidence="3">Phage protein D</fullName>
    </recommendedName>
</protein>
<organism evidence="1 2">
    <name type="scientific">Paenibacillus curdlanolyticus YK9</name>
    <dbReference type="NCBI Taxonomy" id="717606"/>
    <lineage>
        <taxon>Bacteria</taxon>
        <taxon>Bacillati</taxon>
        <taxon>Bacillota</taxon>
        <taxon>Bacilli</taxon>
        <taxon>Bacillales</taxon>
        <taxon>Paenibacillaceae</taxon>
        <taxon>Paenibacillus</taxon>
    </lineage>
</organism>
<dbReference type="EMBL" id="AEDD01000004">
    <property type="protein sequence ID" value="EFM11325.1"/>
    <property type="molecule type" value="Genomic_DNA"/>
</dbReference>
<dbReference type="AlphaFoldDB" id="E0I820"/>
<dbReference type="OrthoDB" id="2641038at2"/>
<dbReference type="SUPFAM" id="SSF69279">
    <property type="entry name" value="Phage tail proteins"/>
    <property type="match status" value="1"/>
</dbReference>
<keyword evidence="2" id="KW-1185">Reference proteome</keyword>
<gene>
    <name evidence="1" type="ORF">PaecuDRAFT_1771</name>
</gene>
<name>E0I820_9BACL</name>